<reference evidence="3 4" key="1">
    <citation type="submission" date="2020-04" db="EMBL/GenBank/DDBJ databases">
        <title>Perkinsus olseni comparative genomics.</title>
        <authorList>
            <person name="Bogema D.R."/>
        </authorList>
    </citation>
    <scope>NUCLEOTIDE SEQUENCE [LARGE SCALE GENOMIC DNA]</scope>
    <source>
        <strain evidence="3">ATCC PRA-205</strain>
    </source>
</reference>
<dbReference type="GO" id="GO:0003676">
    <property type="term" value="F:nucleic acid binding"/>
    <property type="evidence" value="ECO:0007669"/>
    <property type="project" value="InterPro"/>
</dbReference>
<dbReference type="InterPro" id="IPR001878">
    <property type="entry name" value="Znf_CCHC"/>
</dbReference>
<feature type="domain" description="CCHC-type" evidence="2">
    <location>
        <begin position="219"/>
        <end position="233"/>
    </location>
</feature>
<dbReference type="EMBL" id="JABANM010004685">
    <property type="protein sequence ID" value="KAF4748866.1"/>
    <property type="molecule type" value="Genomic_DNA"/>
</dbReference>
<keyword evidence="1" id="KW-0479">Metal-binding</keyword>
<dbReference type="SMART" id="SM00343">
    <property type="entry name" value="ZnF_C2HC"/>
    <property type="match status" value="1"/>
</dbReference>
<evidence type="ECO:0000313" key="4">
    <source>
        <dbReference type="Proteomes" id="UP000574390"/>
    </source>
</evidence>
<dbReference type="PROSITE" id="PS50158">
    <property type="entry name" value="ZF_CCHC"/>
    <property type="match status" value="1"/>
</dbReference>
<dbReference type="SUPFAM" id="SSF57756">
    <property type="entry name" value="Retrovirus zinc finger-like domains"/>
    <property type="match status" value="1"/>
</dbReference>
<protein>
    <recommendedName>
        <fullName evidence="2">CCHC-type domain-containing protein</fullName>
    </recommendedName>
</protein>
<dbReference type="AlphaFoldDB" id="A0A7J6TWT1"/>
<gene>
    <name evidence="3" type="ORF">FOZ62_014334</name>
</gene>
<name>A0A7J6TWT1_PEROL</name>
<feature type="non-terminal residue" evidence="3">
    <location>
        <position position="1"/>
    </location>
</feature>
<dbReference type="PANTHER" id="PTHR46888">
    <property type="entry name" value="ZINC KNUCKLE DOMAINCONTAINING PROTEIN-RELATED"/>
    <property type="match status" value="1"/>
</dbReference>
<dbReference type="GO" id="GO:0008270">
    <property type="term" value="F:zinc ion binding"/>
    <property type="evidence" value="ECO:0007669"/>
    <property type="project" value="UniProtKB-KW"/>
</dbReference>
<dbReference type="Proteomes" id="UP000574390">
    <property type="component" value="Unassembled WGS sequence"/>
</dbReference>
<dbReference type="Gene3D" id="4.10.60.10">
    <property type="entry name" value="Zinc finger, CCHC-type"/>
    <property type="match status" value="1"/>
</dbReference>
<evidence type="ECO:0000259" key="2">
    <source>
        <dbReference type="PROSITE" id="PS50158"/>
    </source>
</evidence>
<organism evidence="3 4">
    <name type="scientific">Perkinsus olseni</name>
    <name type="common">Perkinsus atlanticus</name>
    <dbReference type="NCBI Taxonomy" id="32597"/>
    <lineage>
        <taxon>Eukaryota</taxon>
        <taxon>Sar</taxon>
        <taxon>Alveolata</taxon>
        <taxon>Perkinsozoa</taxon>
        <taxon>Perkinsea</taxon>
        <taxon>Perkinsida</taxon>
        <taxon>Perkinsidae</taxon>
        <taxon>Perkinsus</taxon>
    </lineage>
</organism>
<accession>A0A7J6TWT1</accession>
<comment type="caution">
    <text evidence="3">The sequence shown here is derived from an EMBL/GenBank/DDBJ whole genome shotgun (WGS) entry which is preliminary data.</text>
</comment>
<sequence>NLTIGKIEAWFRKYKTISAFYQWDTPTSVNYLSLFFEGSVSTAYDCIPEKSRTDLDSIKANLIKSLLTTDPYEAFRSRVLVPSETFRDYGADLVHLANRMISSNGDVVSSSVIDGLARAQFLSGIPVDVADKLRVLQLGTLEELVQRAEIVANSKSDDEPVQGNAFYSNYGQRGFGKGKGYRGGKGGKGGYGKGFGTRYQGGKGFERGRSQEDKFWFNRCYNCGVLGHLARNCSMQPVQNPQANAAIPDITTDDTQGVMESIDEQGN</sequence>
<dbReference type="Pfam" id="PF00098">
    <property type="entry name" value="zf-CCHC"/>
    <property type="match status" value="1"/>
</dbReference>
<keyword evidence="1" id="KW-0862">Zinc</keyword>
<evidence type="ECO:0000313" key="3">
    <source>
        <dbReference type="EMBL" id="KAF4748866.1"/>
    </source>
</evidence>
<evidence type="ECO:0000256" key="1">
    <source>
        <dbReference type="PROSITE-ProRule" id="PRU00047"/>
    </source>
</evidence>
<dbReference type="InterPro" id="IPR036875">
    <property type="entry name" value="Znf_CCHC_sf"/>
</dbReference>
<proteinExistence type="predicted"/>
<keyword evidence="1" id="KW-0863">Zinc-finger</keyword>
<dbReference type="PANTHER" id="PTHR46888:SF1">
    <property type="entry name" value="RIBONUCLEASE H"/>
    <property type="match status" value="1"/>
</dbReference>